<gene>
    <name evidence="1" type="ORF">CK203_026433</name>
</gene>
<dbReference type="PANTHER" id="PTHR33240">
    <property type="entry name" value="OS08G0508500 PROTEIN"/>
    <property type="match status" value="1"/>
</dbReference>
<proteinExistence type="predicted"/>
<organism evidence="1 2">
    <name type="scientific">Vitis vinifera</name>
    <name type="common">Grape</name>
    <dbReference type="NCBI Taxonomy" id="29760"/>
    <lineage>
        <taxon>Eukaryota</taxon>
        <taxon>Viridiplantae</taxon>
        <taxon>Streptophyta</taxon>
        <taxon>Embryophyta</taxon>
        <taxon>Tracheophyta</taxon>
        <taxon>Spermatophyta</taxon>
        <taxon>Magnoliopsida</taxon>
        <taxon>eudicotyledons</taxon>
        <taxon>Gunneridae</taxon>
        <taxon>Pentapetalae</taxon>
        <taxon>rosids</taxon>
        <taxon>Vitales</taxon>
        <taxon>Vitaceae</taxon>
        <taxon>Viteae</taxon>
        <taxon>Vitis</taxon>
    </lineage>
</organism>
<dbReference type="CDD" id="cd00303">
    <property type="entry name" value="retropepsin_like"/>
    <property type="match status" value="1"/>
</dbReference>
<name>A0A438IVW2_VITVI</name>
<dbReference type="AlphaFoldDB" id="A0A438IVW2"/>
<accession>A0A438IVW2</accession>
<dbReference type="Proteomes" id="UP000288805">
    <property type="component" value="Unassembled WGS sequence"/>
</dbReference>
<sequence length="149" mass="16261">MQKETVQAPVSLVAPKAVINYIHGGPVDDRHSSKRQGRRLLSVVFVREQVNFVQHALILTLGVSGLDMRKVLVDSGSLVDLLQMSTYKQMAYSPSALENPWHLLSKFNGATTPSLGDVVLPVQASPIILNIQFSVVNDLSPYNAIMGHA</sequence>
<reference evidence="1 2" key="1">
    <citation type="journal article" date="2018" name="PLoS Genet.">
        <title>Population sequencing reveals clonal diversity and ancestral inbreeding in the grapevine cultivar Chardonnay.</title>
        <authorList>
            <person name="Roach M.J."/>
            <person name="Johnson D.L."/>
            <person name="Bohlmann J."/>
            <person name="van Vuuren H.J."/>
            <person name="Jones S.J."/>
            <person name="Pretorius I.S."/>
            <person name="Schmidt S.A."/>
            <person name="Borneman A.R."/>
        </authorList>
    </citation>
    <scope>NUCLEOTIDE SEQUENCE [LARGE SCALE GENOMIC DNA]</scope>
    <source>
        <strain evidence="2">cv. Chardonnay</strain>
        <tissue evidence="1">Leaf</tissue>
    </source>
</reference>
<evidence type="ECO:0000313" key="1">
    <source>
        <dbReference type="EMBL" id="RVX00881.1"/>
    </source>
</evidence>
<protein>
    <submittedName>
        <fullName evidence="1">Uncharacterized protein</fullName>
    </submittedName>
</protein>
<evidence type="ECO:0000313" key="2">
    <source>
        <dbReference type="Proteomes" id="UP000288805"/>
    </source>
</evidence>
<dbReference type="EMBL" id="QGNW01000079">
    <property type="protein sequence ID" value="RVX00881.1"/>
    <property type="molecule type" value="Genomic_DNA"/>
</dbReference>
<dbReference type="PANTHER" id="PTHR33240:SF15">
    <property type="entry name" value="GAG-PRO-LIKE PROTEIN"/>
    <property type="match status" value="1"/>
</dbReference>
<comment type="caution">
    <text evidence="1">The sequence shown here is derived from an EMBL/GenBank/DDBJ whole genome shotgun (WGS) entry which is preliminary data.</text>
</comment>